<reference evidence="1 2" key="1">
    <citation type="journal article" date="2019" name="Sci. Rep.">
        <title>Orb-weaving spider Araneus ventricosus genome elucidates the spidroin gene catalogue.</title>
        <authorList>
            <person name="Kono N."/>
            <person name="Nakamura H."/>
            <person name="Ohtoshi R."/>
            <person name="Moran D.A.P."/>
            <person name="Shinohara A."/>
            <person name="Yoshida Y."/>
            <person name="Fujiwara M."/>
            <person name="Mori M."/>
            <person name="Tomita M."/>
            <person name="Arakawa K."/>
        </authorList>
    </citation>
    <scope>NUCLEOTIDE SEQUENCE [LARGE SCALE GENOMIC DNA]</scope>
</reference>
<comment type="caution">
    <text evidence="1">The sequence shown here is derived from an EMBL/GenBank/DDBJ whole genome shotgun (WGS) entry which is preliminary data.</text>
</comment>
<evidence type="ECO:0000313" key="2">
    <source>
        <dbReference type="Proteomes" id="UP000499080"/>
    </source>
</evidence>
<accession>A0A4Y2DHW5</accession>
<dbReference type="Proteomes" id="UP000499080">
    <property type="component" value="Unassembled WGS sequence"/>
</dbReference>
<proteinExistence type="predicted"/>
<evidence type="ECO:0000313" key="1">
    <source>
        <dbReference type="EMBL" id="GBM15727.1"/>
    </source>
</evidence>
<protein>
    <submittedName>
        <fullName evidence="1">Uncharacterized protein</fullName>
    </submittedName>
</protein>
<organism evidence="1 2">
    <name type="scientific">Araneus ventricosus</name>
    <name type="common">Orbweaver spider</name>
    <name type="synonym">Epeira ventricosa</name>
    <dbReference type="NCBI Taxonomy" id="182803"/>
    <lineage>
        <taxon>Eukaryota</taxon>
        <taxon>Metazoa</taxon>
        <taxon>Ecdysozoa</taxon>
        <taxon>Arthropoda</taxon>
        <taxon>Chelicerata</taxon>
        <taxon>Arachnida</taxon>
        <taxon>Araneae</taxon>
        <taxon>Araneomorphae</taxon>
        <taxon>Entelegynae</taxon>
        <taxon>Araneoidea</taxon>
        <taxon>Araneidae</taxon>
        <taxon>Araneus</taxon>
    </lineage>
</organism>
<dbReference type="EMBL" id="BGPR01166660">
    <property type="protein sequence ID" value="GBM15727.1"/>
    <property type="molecule type" value="Genomic_DNA"/>
</dbReference>
<gene>
    <name evidence="1" type="ORF">AVEN_250034_1</name>
</gene>
<dbReference type="OrthoDB" id="6417973at2759"/>
<sequence length="87" mass="10195">TAGEIDCDEYHHEQCQRPQLFREIPREVDVFNALCPDMFTYIKCSEEYDMKCEGENHRRIADPEKYANIRSVLHEICEEGSALNEGK</sequence>
<keyword evidence="2" id="KW-1185">Reference proteome</keyword>
<name>A0A4Y2DHW5_ARAVE</name>
<dbReference type="AlphaFoldDB" id="A0A4Y2DHW5"/>
<feature type="non-terminal residue" evidence="1">
    <location>
        <position position="1"/>
    </location>
</feature>